<keyword evidence="2" id="KW-1185">Reference proteome</keyword>
<gene>
    <name evidence="1" type="ORF">GCK32_018067</name>
</gene>
<sequence>MHFGKIKILFSEGEYTDIHLAMNAFPMCWIPRFVRNRSQPHGCIDIDQTA</sequence>
<evidence type="ECO:0000313" key="2">
    <source>
        <dbReference type="Proteomes" id="UP001331761"/>
    </source>
</evidence>
<comment type="caution">
    <text evidence="1">The sequence shown here is derived from an EMBL/GenBank/DDBJ whole genome shotgun (WGS) entry which is preliminary data.</text>
</comment>
<dbReference type="Proteomes" id="UP001331761">
    <property type="component" value="Unassembled WGS sequence"/>
</dbReference>
<dbReference type="AlphaFoldDB" id="A0AAN8FKK6"/>
<dbReference type="EMBL" id="WIXE01007838">
    <property type="protein sequence ID" value="KAK5980100.1"/>
    <property type="molecule type" value="Genomic_DNA"/>
</dbReference>
<proteinExistence type="predicted"/>
<accession>A0AAN8FKK6</accession>
<evidence type="ECO:0000313" key="1">
    <source>
        <dbReference type="EMBL" id="KAK5980100.1"/>
    </source>
</evidence>
<protein>
    <submittedName>
        <fullName evidence="1">Uncharacterized protein</fullName>
    </submittedName>
</protein>
<organism evidence="1 2">
    <name type="scientific">Trichostrongylus colubriformis</name>
    <name type="common">Black scour worm</name>
    <dbReference type="NCBI Taxonomy" id="6319"/>
    <lineage>
        <taxon>Eukaryota</taxon>
        <taxon>Metazoa</taxon>
        <taxon>Ecdysozoa</taxon>
        <taxon>Nematoda</taxon>
        <taxon>Chromadorea</taxon>
        <taxon>Rhabditida</taxon>
        <taxon>Rhabditina</taxon>
        <taxon>Rhabditomorpha</taxon>
        <taxon>Strongyloidea</taxon>
        <taxon>Trichostrongylidae</taxon>
        <taxon>Trichostrongylus</taxon>
    </lineage>
</organism>
<name>A0AAN8FKK6_TRICO</name>
<reference evidence="1 2" key="1">
    <citation type="submission" date="2019-10" db="EMBL/GenBank/DDBJ databases">
        <title>Assembly and Annotation for the nematode Trichostrongylus colubriformis.</title>
        <authorList>
            <person name="Martin J."/>
        </authorList>
    </citation>
    <scope>NUCLEOTIDE SEQUENCE [LARGE SCALE GENOMIC DNA]</scope>
    <source>
        <strain evidence="1">G859</strain>
        <tissue evidence="1">Whole worm</tissue>
    </source>
</reference>